<keyword evidence="1" id="KW-0472">Membrane</keyword>
<gene>
    <name evidence="2" type="ORF">JQX41_21610</name>
    <name evidence="3" type="ORF">JQX48_21630</name>
</gene>
<dbReference type="EMBL" id="JAFBXE010000021">
    <property type="protein sequence ID" value="MBM2414911.1"/>
    <property type="molecule type" value="Genomic_DNA"/>
</dbReference>
<dbReference type="Proteomes" id="UP000809440">
    <property type="component" value="Unassembled WGS sequence"/>
</dbReference>
<dbReference type="GeneID" id="68872789"/>
<dbReference type="InterPro" id="IPR008407">
    <property type="entry name" value="Brnchd-chn_aa_trnsp_AzlD"/>
</dbReference>
<keyword evidence="5" id="KW-1185">Reference proteome</keyword>
<evidence type="ECO:0000313" key="5">
    <source>
        <dbReference type="Proteomes" id="UP000809440"/>
    </source>
</evidence>
<evidence type="ECO:0000313" key="2">
    <source>
        <dbReference type="EMBL" id="MBM2414911.1"/>
    </source>
</evidence>
<evidence type="ECO:0000313" key="3">
    <source>
        <dbReference type="EMBL" id="MBM2419582.1"/>
    </source>
</evidence>
<dbReference type="RefSeq" id="WP_088716885.1">
    <property type="nucleotide sequence ID" value="NZ_JAFBWU010000021.1"/>
</dbReference>
<feature type="transmembrane region" description="Helical" evidence="1">
    <location>
        <begin position="42"/>
        <end position="66"/>
    </location>
</feature>
<proteinExistence type="predicted"/>
<reference evidence="2 5" key="1">
    <citation type="submission" date="2021-01" db="EMBL/GenBank/DDBJ databases">
        <title>Diatom-associated Roseobacters Show Island Model of Population Structure.</title>
        <authorList>
            <person name="Qu L."/>
            <person name="Feng X."/>
            <person name="Chen Y."/>
            <person name="Li L."/>
            <person name="Wang X."/>
            <person name="Hu Z."/>
            <person name="Wang H."/>
            <person name="Luo H."/>
        </authorList>
    </citation>
    <scope>NUCLEOTIDE SEQUENCE</scope>
    <source>
        <strain evidence="3 5">CC28-63</strain>
        <strain evidence="2">CC28-69</strain>
    </source>
</reference>
<comment type="caution">
    <text evidence="2">The sequence shown here is derived from an EMBL/GenBank/DDBJ whole genome shotgun (WGS) entry which is preliminary data.</text>
</comment>
<dbReference type="Proteomes" id="UP000755667">
    <property type="component" value="Unassembled WGS sequence"/>
</dbReference>
<accession>A0A9Q2S200</accession>
<evidence type="ECO:0000256" key="1">
    <source>
        <dbReference type="SAM" id="Phobius"/>
    </source>
</evidence>
<evidence type="ECO:0000313" key="4">
    <source>
        <dbReference type="Proteomes" id="UP000755667"/>
    </source>
</evidence>
<keyword evidence="1" id="KW-0812">Transmembrane</keyword>
<protein>
    <submittedName>
        <fullName evidence="2">AzlD domain-containing protein</fullName>
    </submittedName>
</protein>
<name>A0A9Q2S200_9RHOB</name>
<dbReference type="EMBL" id="JAFBXF010000021">
    <property type="protein sequence ID" value="MBM2419582.1"/>
    <property type="molecule type" value="Genomic_DNA"/>
</dbReference>
<feature type="transmembrane region" description="Helical" evidence="1">
    <location>
        <begin position="6"/>
        <end position="30"/>
    </location>
</feature>
<feature type="transmembrane region" description="Helical" evidence="1">
    <location>
        <begin position="72"/>
        <end position="93"/>
    </location>
</feature>
<keyword evidence="1" id="KW-1133">Transmembrane helix</keyword>
<organism evidence="2 4">
    <name type="scientific">Marivita cryptomonadis</name>
    <dbReference type="NCBI Taxonomy" id="505252"/>
    <lineage>
        <taxon>Bacteria</taxon>
        <taxon>Pseudomonadati</taxon>
        <taxon>Pseudomonadota</taxon>
        <taxon>Alphaproteobacteria</taxon>
        <taxon>Rhodobacterales</taxon>
        <taxon>Roseobacteraceae</taxon>
        <taxon>Marivita</taxon>
    </lineage>
</organism>
<dbReference type="Pfam" id="PF05437">
    <property type="entry name" value="AzlD"/>
    <property type="match status" value="1"/>
</dbReference>
<dbReference type="AlphaFoldDB" id="A0A9Q2S200"/>
<sequence length="97" mass="10315">MNHDILYLIGGLAVATYAIRVLGLVTGNMIQRSRFAWVLDELPGLLIVALVASSLSSITQVGWLAAAITLMIAIYTNNVVLTMIGGVITFALVSNLL</sequence>